<feature type="domain" description="Tim44-like" evidence="4">
    <location>
        <begin position="170"/>
        <end position="319"/>
    </location>
</feature>
<feature type="region of interest" description="Disordered" evidence="1">
    <location>
        <begin position="63"/>
        <end position="83"/>
    </location>
</feature>
<dbReference type="Proteomes" id="UP000602124">
    <property type="component" value="Unassembled WGS sequence"/>
</dbReference>
<evidence type="ECO:0000313" key="6">
    <source>
        <dbReference type="Proteomes" id="UP000602124"/>
    </source>
</evidence>
<dbReference type="SMART" id="SM00978">
    <property type="entry name" value="Tim44"/>
    <property type="match status" value="1"/>
</dbReference>
<evidence type="ECO:0000256" key="2">
    <source>
        <dbReference type="SAM" id="Phobius"/>
    </source>
</evidence>
<comment type="caution">
    <text evidence="5">The sequence shown here is derived from an EMBL/GenBank/DDBJ whole genome shotgun (WGS) entry which is preliminary data.</text>
</comment>
<protein>
    <submittedName>
        <fullName evidence="5">Tim44 domain-containing protein</fullName>
    </submittedName>
</protein>
<evidence type="ECO:0000256" key="3">
    <source>
        <dbReference type="SAM" id="SignalP"/>
    </source>
</evidence>
<dbReference type="Gene3D" id="3.10.450.240">
    <property type="match status" value="1"/>
</dbReference>
<proteinExistence type="predicted"/>
<evidence type="ECO:0000256" key="1">
    <source>
        <dbReference type="SAM" id="MobiDB-lite"/>
    </source>
</evidence>
<organism evidence="5 6">
    <name type="scientific">Devosia sediminis</name>
    <dbReference type="NCBI Taxonomy" id="2798801"/>
    <lineage>
        <taxon>Bacteria</taxon>
        <taxon>Pseudomonadati</taxon>
        <taxon>Pseudomonadota</taxon>
        <taxon>Alphaproteobacteria</taxon>
        <taxon>Hyphomicrobiales</taxon>
        <taxon>Devosiaceae</taxon>
        <taxon>Devosia</taxon>
    </lineage>
</organism>
<dbReference type="SUPFAM" id="SSF54427">
    <property type="entry name" value="NTF2-like"/>
    <property type="match status" value="1"/>
</dbReference>
<keyword evidence="2" id="KW-0472">Membrane</keyword>
<dbReference type="PANTHER" id="PTHR41542">
    <property type="entry name" value="BLL5807 PROTEIN"/>
    <property type="match status" value="1"/>
</dbReference>
<name>A0A934IQ53_9HYPH</name>
<feature type="transmembrane region" description="Helical" evidence="2">
    <location>
        <begin position="103"/>
        <end position="136"/>
    </location>
</feature>
<dbReference type="PANTHER" id="PTHR41542:SF1">
    <property type="entry name" value="BLL5807 PROTEIN"/>
    <property type="match status" value="1"/>
</dbReference>
<dbReference type="RefSeq" id="WP_198876009.1">
    <property type="nucleotide sequence ID" value="NZ_JAEKMH010000002.1"/>
</dbReference>
<dbReference type="InterPro" id="IPR032710">
    <property type="entry name" value="NTF2-like_dom_sf"/>
</dbReference>
<feature type="compositionally biased region" description="Polar residues" evidence="1">
    <location>
        <begin position="63"/>
        <end position="81"/>
    </location>
</feature>
<keyword evidence="2" id="KW-0812">Transmembrane</keyword>
<evidence type="ECO:0000259" key="4">
    <source>
        <dbReference type="SMART" id="SM00978"/>
    </source>
</evidence>
<dbReference type="AlphaFoldDB" id="A0A934IQ53"/>
<gene>
    <name evidence="5" type="ORF">JEQ47_08620</name>
</gene>
<keyword evidence="3" id="KW-0732">Signal</keyword>
<dbReference type="InterPro" id="IPR007379">
    <property type="entry name" value="Tim44-like_dom"/>
</dbReference>
<sequence length="322" mass="34195">MFAARSFRFTSLIACLVVAFSFISVGDAEARKGGSFGSRGMNTFNSPAPTQTAPAPVAPVQRTMTPNQQQNTPSPSAQSAQPRGGFMNGFGGSLVRGLFIGGLFGLFLGAGFGGIGGVFAMLVQIAMIGGLIWLALRFFRPRTATAGGPDVAAYERRPAAKPDFSGMFGSGGSAARPAAHKANPNQLNIGMEDLEKFESMLTRVQAAFAGENYAALRTLTTPEVMGYLSEELATNATNGVKNQVSDVKLLQGDLSESWREGQVEYATVAMRYSAVDYMVDRQTGAVVEGDADTPGESTEIWTFIRNRGDGDWRLSAIQEASN</sequence>
<dbReference type="EMBL" id="JAEKMH010000002">
    <property type="protein sequence ID" value="MBJ3784778.1"/>
    <property type="molecule type" value="Genomic_DNA"/>
</dbReference>
<feature type="chain" id="PRO_5037381885" evidence="3">
    <location>
        <begin position="31"/>
        <end position="322"/>
    </location>
</feature>
<accession>A0A934IQ53</accession>
<keyword evidence="2" id="KW-1133">Transmembrane helix</keyword>
<reference evidence="5" key="1">
    <citation type="submission" date="2020-12" db="EMBL/GenBank/DDBJ databases">
        <title>Devosia sp. MSA67 isolated from Mo River.</title>
        <authorList>
            <person name="Ma F."/>
            <person name="Zi Z."/>
        </authorList>
    </citation>
    <scope>NUCLEOTIDE SEQUENCE</scope>
    <source>
        <strain evidence="5">MSA67</strain>
    </source>
</reference>
<dbReference type="Pfam" id="PF04280">
    <property type="entry name" value="Tim44"/>
    <property type="match status" value="1"/>
</dbReference>
<keyword evidence="6" id="KW-1185">Reference proteome</keyword>
<evidence type="ECO:0000313" key="5">
    <source>
        <dbReference type="EMBL" id="MBJ3784778.1"/>
    </source>
</evidence>
<feature type="signal peptide" evidence="3">
    <location>
        <begin position="1"/>
        <end position="30"/>
    </location>
</feature>